<proteinExistence type="predicted"/>
<evidence type="ECO:0000313" key="2">
    <source>
        <dbReference type="Proteomes" id="UP000229030"/>
    </source>
</evidence>
<dbReference type="AlphaFoldDB" id="A0A2M7DDY1"/>
<sequence>MLRIFLIFEKLIDIFNNCDLRVWGEETNFKEYFEAYLLGSAYWRKTGRKLSERATGLKPIDWL</sequence>
<organism evidence="1 2">
    <name type="scientific">bacterium (Candidatus Gribaldobacteria) CG02_land_8_20_14_3_00_41_15</name>
    <dbReference type="NCBI Taxonomy" id="2014270"/>
    <lineage>
        <taxon>Bacteria</taxon>
        <taxon>Candidatus Gribaldobacteria</taxon>
    </lineage>
</organism>
<evidence type="ECO:0000313" key="1">
    <source>
        <dbReference type="EMBL" id="PIV47058.1"/>
    </source>
</evidence>
<protein>
    <submittedName>
        <fullName evidence="1">Uncharacterized protein</fullName>
    </submittedName>
</protein>
<accession>A0A2M7DDY1</accession>
<name>A0A2M7DDY1_9BACT</name>
<gene>
    <name evidence="1" type="ORF">COS21_01950</name>
</gene>
<dbReference type="EMBL" id="PETV01000059">
    <property type="protein sequence ID" value="PIV47058.1"/>
    <property type="molecule type" value="Genomic_DNA"/>
</dbReference>
<reference evidence="2" key="1">
    <citation type="submission" date="2017-09" db="EMBL/GenBank/DDBJ databases">
        <title>Depth-based differentiation of microbial function through sediment-hosted aquifers and enrichment of novel symbionts in the deep terrestrial subsurface.</title>
        <authorList>
            <person name="Probst A.J."/>
            <person name="Ladd B."/>
            <person name="Jarett J.K."/>
            <person name="Geller-Mcgrath D.E."/>
            <person name="Sieber C.M.K."/>
            <person name="Emerson J.B."/>
            <person name="Anantharaman K."/>
            <person name="Thomas B.C."/>
            <person name="Malmstrom R."/>
            <person name="Stieglmeier M."/>
            <person name="Klingl A."/>
            <person name="Woyke T."/>
            <person name="Ryan C.M."/>
            <person name="Banfield J.F."/>
        </authorList>
    </citation>
    <scope>NUCLEOTIDE SEQUENCE [LARGE SCALE GENOMIC DNA]</scope>
</reference>
<comment type="caution">
    <text evidence="1">The sequence shown here is derived from an EMBL/GenBank/DDBJ whole genome shotgun (WGS) entry which is preliminary data.</text>
</comment>
<dbReference type="Proteomes" id="UP000229030">
    <property type="component" value="Unassembled WGS sequence"/>
</dbReference>